<proteinExistence type="predicted"/>
<accession>A0A1F8G5J5</accession>
<dbReference type="AlphaFoldDB" id="A0A1F8G5J5"/>
<comment type="caution">
    <text evidence="1">The sequence shown here is derived from an EMBL/GenBank/DDBJ whole genome shotgun (WGS) entry which is preliminary data.</text>
</comment>
<dbReference type="PROSITE" id="PS51257">
    <property type="entry name" value="PROKAR_LIPOPROTEIN"/>
    <property type="match status" value="1"/>
</dbReference>
<evidence type="ECO:0000313" key="2">
    <source>
        <dbReference type="Proteomes" id="UP000177478"/>
    </source>
</evidence>
<protein>
    <recommendedName>
        <fullName evidence="3">PEGA domain-containing protein</fullName>
    </recommendedName>
</protein>
<dbReference type="SUPFAM" id="SSF69322">
    <property type="entry name" value="Tricorn protease domain 2"/>
    <property type="match status" value="1"/>
</dbReference>
<dbReference type="EMBL" id="MGKD01000009">
    <property type="protein sequence ID" value="OGN20028.1"/>
    <property type="molecule type" value="Genomic_DNA"/>
</dbReference>
<dbReference type="STRING" id="1802689.A3F25_01675"/>
<gene>
    <name evidence="1" type="ORF">A3F25_01675</name>
</gene>
<evidence type="ECO:0000313" key="1">
    <source>
        <dbReference type="EMBL" id="OGN20028.1"/>
    </source>
</evidence>
<organism evidence="1 2">
    <name type="scientific">Candidatus Yanofskybacteria bacterium RIFCSPHIGHO2_12_FULL_45_19b</name>
    <dbReference type="NCBI Taxonomy" id="1802689"/>
    <lineage>
        <taxon>Bacteria</taxon>
        <taxon>Candidatus Yanofskyibacteriota</taxon>
    </lineage>
</organism>
<reference evidence="1 2" key="1">
    <citation type="journal article" date="2016" name="Nat. Commun.">
        <title>Thousands of microbial genomes shed light on interconnected biogeochemical processes in an aquifer system.</title>
        <authorList>
            <person name="Anantharaman K."/>
            <person name="Brown C.T."/>
            <person name="Hug L.A."/>
            <person name="Sharon I."/>
            <person name="Castelle C.J."/>
            <person name="Probst A.J."/>
            <person name="Thomas B.C."/>
            <person name="Singh A."/>
            <person name="Wilkins M.J."/>
            <person name="Karaoz U."/>
            <person name="Brodie E.L."/>
            <person name="Williams K.H."/>
            <person name="Hubbard S.S."/>
            <person name="Banfield J.F."/>
        </authorList>
    </citation>
    <scope>NUCLEOTIDE SEQUENCE [LARGE SCALE GENOMIC DNA]</scope>
</reference>
<sequence>MKRSTRRKILYGSIVFFLLACVGVLFYAQGYDFDPSNGHVSKTGGVNLVSNTSAEIYLDGKLAGNTSLLQHGFSQSRLLPGKHRIELRKTDYQTWSKEFVVSAGFVFDLGEAFLPRSQAVIQTLLPDIKPVSYSSNNNYLVGWVGDDLVFYDLNRQQISVTLAQKENIDSTKLNIIWATDNQTAVLYDSKLAWAVDLGGQTYQAVNLPRSFLRSDAQLLAGRVYALSTQKSTPKNLVYFDFNKTSSGTLANGVNSFLVNNGSVFFTSIASSTIWQIKPNQTNPVQLSETALPAKASLINIIITEEATVISTDVGLFTLNAEKKLLKISATVDNLVLSSDKSILAWSVDKELWMLLLKSNPLRSELVTGKPIFLLHKGERIDDLFWLNNQYLYLASVASLDLVEVVSQTQPVTYRLIDKNSEINSIVFPTNREKLIWLNEARLESAEF</sequence>
<evidence type="ECO:0008006" key="3">
    <source>
        <dbReference type="Google" id="ProtNLM"/>
    </source>
</evidence>
<dbReference type="Proteomes" id="UP000177478">
    <property type="component" value="Unassembled WGS sequence"/>
</dbReference>
<name>A0A1F8G5J5_9BACT</name>